<organism evidence="1 2">
    <name type="scientific">Trifolium medium</name>
    <dbReference type="NCBI Taxonomy" id="97028"/>
    <lineage>
        <taxon>Eukaryota</taxon>
        <taxon>Viridiplantae</taxon>
        <taxon>Streptophyta</taxon>
        <taxon>Embryophyta</taxon>
        <taxon>Tracheophyta</taxon>
        <taxon>Spermatophyta</taxon>
        <taxon>Magnoliopsida</taxon>
        <taxon>eudicotyledons</taxon>
        <taxon>Gunneridae</taxon>
        <taxon>Pentapetalae</taxon>
        <taxon>rosids</taxon>
        <taxon>fabids</taxon>
        <taxon>Fabales</taxon>
        <taxon>Fabaceae</taxon>
        <taxon>Papilionoideae</taxon>
        <taxon>50 kb inversion clade</taxon>
        <taxon>NPAAA clade</taxon>
        <taxon>Hologalegina</taxon>
        <taxon>IRL clade</taxon>
        <taxon>Trifolieae</taxon>
        <taxon>Trifolium</taxon>
    </lineage>
</organism>
<feature type="non-terminal residue" evidence="1">
    <location>
        <position position="40"/>
    </location>
</feature>
<dbReference type="AlphaFoldDB" id="A0A392W7T7"/>
<evidence type="ECO:0000313" key="1">
    <source>
        <dbReference type="EMBL" id="MCI96704.1"/>
    </source>
</evidence>
<dbReference type="Proteomes" id="UP000265520">
    <property type="component" value="Unassembled WGS sequence"/>
</dbReference>
<protein>
    <submittedName>
        <fullName evidence="1">Uncharacterized protein</fullName>
    </submittedName>
</protein>
<keyword evidence="2" id="KW-1185">Reference proteome</keyword>
<accession>A0A392W7T7</accession>
<proteinExistence type="predicted"/>
<comment type="caution">
    <text evidence="1">The sequence shown here is derived from an EMBL/GenBank/DDBJ whole genome shotgun (WGS) entry which is preliminary data.</text>
</comment>
<sequence length="40" mass="4623">MVDDSWSWKNGDFLGWQAYVDFRSKLVKPSSLGGNKCRIM</sequence>
<reference evidence="1 2" key="1">
    <citation type="journal article" date="2018" name="Front. Plant Sci.">
        <title>Red Clover (Trifolium pratense) and Zigzag Clover (T. medium) - A Picture of Genomic Similarities and Differences.</title>
        <authorList>
            <person name="Dluhosova J."/>
            <person name="Istvanek J."/>
            <person name="Nedelnik J."/>
            <person name="Repkova J."/>
        </authorList>
    </citation>
    <scope>NUCLEOTIDE SEQUENCE [LARGE SCALE GENOMIC DNA]</scope>
    <source>
        <strain evidence="2">cv. 10/8</strain>
        <tissue evidence="1">Leaf</tissue>
    </source>
</reference>
<name>A0A392W7T7_9FABA</name>
<dbReference type="EMBL" id="LXQA011421908">
    <property type="protein sequence ID" value="MCI96704.1"/>
    <property type="molecule type" value="Genomic_DNA"/>
</dbReference>
<evidence type="ECO:0000313" key="2">
    <source>
        <dbReference type="Proteomes" id="UP000265520"/>
    </source>
</evidence>